<sequence length="439" mass="48658">MQDGLAQVTLTELDTLKPPNHFLMCAGRKISLGRDTADAEADFSCSNRVVSRTHACIKCRTSSNFVIEDLDSLHGTQLNNQHLSPSRQYELADGDVITLGHNLPRGSVTHFPSRVQFNAAEPSSATLEAYKLKEHPFKYWSDIEFTDDDTSTPLPNHSQRNPMEIQAPHSHFTHGNKQCLHWNEGEGDNENGDGSDQPEEDSLAEQSDSEDMDDSNTVGLVKEDLDTEETNSVNSTYSPSTTQDDREFQLEYAIPDPDVNDEPTTFSDKCYELSPRWEMLDERSLYANSNMGRSQPPAEDKPRASRISISNLVAKSSSPASTEINTSELCFGEKDNDQVVEEHHPSDNRNFKRKAEKISGESELEEAQQTGTIVPPQELEMSTVLPAKKLKITRAAGCNSRCATRKTTVVGASAVLGSFGMFAFLVSPLAQAIIEWAER</sequence>
<dbReference type="CDD" id="cd00060">
    <property type="entry name" value="FHA"/>
    <property type="match status" value="1"/>
</dbReference>
<feature type="region of interest" description="Disordered" evidence="1">
    <location>
        <begin position="168"/>
        <end position="245"/>
    </location>
</feature>
<dbReference type="AlphaFoldDB" id="A0A6A7C1B0"/>
<protein>
    <recommendedName>
        <fullName evidence="2">FHA domain-containing protein</fullName>
    </recommendedName>
</protein>
<dbReference type="SUPFAM" id="SSF49879">
    <property type="entry name" value="SMAD/FHA domain"/>
    <property type="match status" value="1"/>
</dbReference>
<keyword evidence="4" id="KW-1185">Reference proteome</keyword>
<proteinExistence type="predicted"/>
<reference evidence="3" key="1">
    <citation type="journal article" date="2020" name="Stud. Mycol.">
        <title>101 Dothideomycetes genomes: a test case for predicting lifestyles and emergence of pathogens.</title>
        <authorList>
            <person name="Haridas S."/>
            <person name="Albert R."/>
            <person name="Binder M."/>
            <person name="Bloem J."/>
            <person name="Labutti K."/>
            <person name="Salamov A."/>
            <person name="Andreopoulos B."/>
            <person name="Baker S."/>
            <person name="Barry K."/>
            <person name="Bills G."/>
            <person name="Bluhm B."/>
            <person name="Cannon C."/>
            <person name="Castanera R."/>
            <person name="Culley D."/>
            <person name="Daum C."/>
            <person name="Ezra D."/>
            <person name="Gonzalez J."/>
            <person name="Henrissat B."/>
            <person name="Kuo A."/>
            <person name="Liang C."/>
            <person name="Lipzen A."/>
            <person name="Lutzoni F."/>
            <person name="Magnuson J."/>
            <person name="Mondo S."/>
            <person name="Nolan M."/>
            <person name="Ohm R."/>
            <person name="Pangilinan J."/>
            <person name="Park H.-J."/>
            <person name="Ramirez L."/>
            <person name="Alfaro M."/>
            <person name="Sun H."/>
            <person name="Tritt A."/>
            <person name="Yoshinaga Y."/>
            <person name="Zwiers L.-H."/>
            <person name="Turgeon B."/>
            <person name="Goodwin S."/>
            <person name="Spatafora J."/>
            <person name="Crous P."/>
            <person name="Grigoriev I."/>
        </authorList>
    </citation>
    <scope>NUCLEOTIDE SEQUENCE</scope>
    <source>
        <strain evidence="3">CBS 480.64</strain>
    </source>
</reference>
<gene>
    <name evidence="3" type="ORF">K470DRAFT_256959</name>
</gene>
<dbReference type="OrthoDB" id="4096268at2759"/>
<dbReference type="InterPro" id="IPR008984">
    <property type="entry name" value="SMAD_FHA_dom_sf"/>
</dbReference>
<name>A0A6A7C1B0_9PEZI</name>
<dbReference type="Gene3D" id="2.60.200.20">
    <property type="match status" value="1"/>
</dbReference>
<evidence type="ECO:0000313" key="3">
    <source>
        <dbReference type="EMBL" id="KAF2861291.1"/>
    </source>
</evidence>
<evidence type="ECO:0000256" key="1">
    <source>
        <dbReference type="SAM" id="MobiDB-lite"/>
    </source>
</evidence>
<dbReference type="SMART" id="SM00240">
    <property type="entry name" value="FHA"/>
    <property type="match status" value="1"/>
</dbReference>
<evidence type="ECO:0000313" key="4">
    <source>
        <dbReference type="Proteomes" id="UP000799421"/>
    </source>
</evidence>
<feature type="domain" description="FHA" evidence="2">
    <location>
        <begin position="30"/>
        <end position="83"/>
    </location>
</feature>
<dbReference type="Pfam" id="PF00498">
    <property type="entry name" value="FHA"/>
    <property type="match status" value="1"/>
</dbReference>
<evidence type="ECO:0000259" key="2">
    <source>
        <dbReference type="PROSITE" id="PS50006"/>
    </source>
</evidence>
<feature type="compositionally biased region" description="Acidic residues" evidence="1">
    <location>
        <begin position="185"/>
        <end position="214"/>
    </location>
</feature>
<dbReference type="PROSITE" id="PS50006">
    <property type="entry name" value="FHA_DOMAIN"/>
    <property type="match status" value="1"/>
</dbReference>
<dbReference type="EMBL" id="MU005973">
    <property type="protein sequence ID" value="KAF2861291.1"/>
    <property type="molecule type" value="Genomic_DNA"/>
</dbReference>
<feature type="compositionally biased region" description="Polar residues" evidence="1">
    <location>
        <begin position="230"/>
        <end position="242"/>
    </location>
</feature>
<accession>A0A6A7C1B0</accession>
<dbReference type="InterPro" id="IPR000253">
    <property type="entry name" value="FHA_dom"/>
</dbReference>
<dbReference type="Proteomes" id="UP000799421">
    <property type="component" value="Unassembled WGS sequence"/>
</dbReference>
<organism evidence="3 4">
    <name type="scientific">Piedraia hortae CBS 480.64</name>
    <dbReference type="NCBI Taxonomy" id="1314780"/>
    <lineage>
        <taxon>Eukaryota</taxon>
        <taxon>Fungi</taxon>
        <taxon>Dikarya</taxon>
        <taxon>Ascomycota</taxon>
        <taxon>Pezizomycotina</taxon>
        <taxon>Dothideomycetes</taxon>
        <taxon>Dothideomycetidae</taxon>
        <taxon>Capnodiales</taxon>
        <taxon>Piedraiaceae</taxon>
        <taxon>Piedraia</taxon>
    </lineage>
</organism>